<keyword evidence="1" id="KW-0175">Coiled coil</keyword>
<gene>
    <name evidence="2" type="ORF">CFK37_19815</name>
</gene>
<dbReference type="OrthoDB" id="2866647at2"/>
<sequence length="254" mass="30301">MSLAVFEETKKDIETAYKEKSKSKIEKETSYILSQLIMIMMGTFKDRVKSVSMDARTMDYNEEYIYSEDNYGALLEWLKQLMIMESPISNEEFGKLKVDFEDWYYRIGGQNIAFDYHDDYLLTTSEAAKKLNVSTVTINKYLNSGLEKMVTTSHRKIPKHAVQLWRNPEYCLKMQMNFQENKLRNQSAEERLKEVVEEILEFQLKYKVDKVEEAFPMINEDMMGQLQDYYEWDSLEEEYRELKQKVSEERLNAK</sequence>
<protein>
    <recommendedName>
        <fullName evidence="4">Helix-turn-helix domain-containing protein</fullName>
    </recommendedName>
</protein>
<proteinExistence type="predicted"/>
<feature type="coiled-coil region" evidence="1">
    <location>
        <begin position="178"/>
        <end position="205"/>
    </location>
</feature>
<dbReference type="RefSeq" id="WP_089063484.1">
    <property type="nucleotide sequence ID" value="NZ_CP022315.1"/>
</dbReference>
<evidence type="ECO:0000256" key="1">
    <source>
        <dbReference type="SAM" id="Coils"/>
    </source>
</evidence>
<keyword evidence="3" id="KW-1185">Reference proteome</keyword>
<evidence type="ECO:0000313" key="2">
    <source>
        <dbReference type="EMBL" id="ASK64233.1"/>
    </source>
</evidence>
<dbReference type="EMBL" id="CP022315">
    <property type="protein sequence ID" value="ASK64233.1"/>
    <property type="molecule type" value="Genomic_DNA"/>
</dbReference>
<evidence type="ECO:0008006" key="4">
    <source>
        <dbReference type="Google" id="ProtNLM"/>
    </source>
</evidence>
<name>A0A220U928_9BACI</name>
<dbReference type="KEGG" id="vil:CFK37_19815"/>
<dbReference type="Proteomes" id="UP000198312">
    <property type="component" value="Chromosome"/>
</dbReference>
<dbReference type="AlphaFoldDB" id="A0A220U928"/>
<reference evidence="2 3" key="1">
    <citation type="submission" date="2017-07" db="EMBL/GenBank/DDBJ databases">
        <title>Virgibacillus sp. LM2416.</title>
        <authorList>
            <person name="Tak E.J."/>
            <person name="Bae J.-W."/>
        </authorList>
    </citation>
    <scope>NUCLEOTIDE SEQUENCE [LARGE SCALE GENOMIC DNA]</scope>
    <source>
        <strain evidence="2 3">LM2416</strain>
    </source>
</reference>
<evidence type="ECO:0000313" key="3">
    <source>
        <dbReference type="Proteomes" id="UP000198312"/>
    </source>
</evidence>
<accession>A0A220U928</accession>
<organism evidence="2 3">
    <name type="scientific">Virgibacillus phasianinus</name>
    <dbReference type="NCBI Taxonomy" id="2017483"/>
    <lineage>
        <taxon>Bacteria</taxon>
        <taxon>Bacillati</taxon>
        <taxon>Bacillota</taxon>
        <taxon>Bacilli</taxon>
        <taxon>Bacillales</taxon>
        <taxon>Bacillaceae</taxon>
        <taxon>Virgibacillus</taxon>
    </lineage>
</organism>